<keyword evidence="10" id="KW-1185">Reference proteome</keyword>
<keyword evidence="2 7" id="KW-0812">Transmembrane</keyword>
<feature type="transmembrane region" description="Helical" evidence="7">
    <location>
        <begin position="145"/>
        <end position="168"/>
    </location>
</feature>
<dbReference type="PANTHER" id="PTHR33048:SF57">
    <property type="entry name" value="INTEGRAL MEMBRANE PROTEIN-RELATED"/>
    <property type="match status" value="1"/>
</dbReference>
<feature type="transmembrane region" description="Helical" evidence="7">
    <location>
        <begin position="188"/>
        <end position="211"/>
    </location>
</feature>
<reference evidence="9 10" key="1">
    <citation type="submission" date="2019-12" db="EMBL/GenBank/DDBJ databases">
        <title>Draft genome sequence of the ascomycete Xylaria multiplex DSM 110363.</title>
        <authorList>
            <person name="Buettner E."/>
            <person name="Kellner H."/>
        </authorList>
    </citation>
    <scope>NUCLEOTIDE SEQUENCE [LARGE SCALE GENOMIC DNA]</scope>
    <source>
        <strain evidence="9 10">DSM 110363</strain>
    </source>
</reference>
<feature type="transmembrane region" description="Helical" evidence="7">
    <location>
        <begin position="265"/>
        <end position="286"/>
    </location>
</feature>
<dbReference type="Proteomes" id="UP000481858">
    <property type="component" value="Unassembled WGS sequence"/>
</dbReference>
<evidence type="ECO:0000256" key="3">
    <source>
        <dbReference type="ARBA" id="ARBA00022989"/>
    </source>
</evidence>
<dbReference type="PANTHER" id="PTHR33048">
    <property type="entry name" value="PTH11-LIKE INTEGRAL MEMBRANE PROTEIN (AFU_ORTHOLOGUE AFUA_5G11245)"/>
    <property type="match status" value="1"/>
</dbReference>
<dbReference type="EMBL" id="WUBL01000173">
    <property type="protein sequence ID" value="KAF2963958.1"/>
    <property type="molecule type" value="Genomic_DNA"/>
</dbReference>
<dbReference type="GO" id="GO:0016020">
    <property type="term" value="C:membrane"/>
    <property type="evidence" value="ECO:0007669"/>
    <property type="project" value="UniProtKB-SubCell"/>
</dbReference>
<name>A0A7C8IKP7_9PEZI</name>
<protein>
    <recommendedName>
        <fullName evidence="8">Rhodopsin domain-containing protein</fullName>
    </recommendedName>
</protein>
<feature type="transmembrane region" description="Helical" evidence="7">
    <location>
        <begin position="117"/>
        <end position="138"/>
    </location>
</feature>
<comment type="subcellular location">
    <subcellularLocation>
        <location evidence="1">Membrane</location>
        <topology evidence="1">Multi-pass membrane protein</topology>
    </subcellularLocation>
</comment>
<gene>
    <name evidence="9" type="ORF">GQX73_g9631</name>
</gene>
<evidence type="ECO:0000256" key="6">
    <source>
        <dbReference type="SAM" id="MobiDB-lite"/>
    </source>
</evidence>
<organism evidence="9 10">
    <name type="scientific">Xylaria multiplex</name>
    <dbReference type="NCBI Taxonomy" id="323545"/>
    <lineage>
        <taxon>Eukaryota</taxon>
        <taxon>Fungi</taxon>
        <taxon>Dikarya</taxon>
        <taxon>Ascomycota</taxon>
        <taxon>Pezizomycotina</taxon>
        <taxon>Sordariomycetes</taxon>
        <taxon>Xylariomycetidae</taxon>
        <taxon>Xylariales</taxon>
        <taxon>Xylariaceae</taxon>
        <taxon>Xylaria</taxon>
    </lineage>
</organism>
<evidence type="ECO:0000256" key="7">
    <source>
        <dbReference type="SAM" id="Phobius"/>
    </source>
</evidence>
<feature type="region of interest" description="Disordered" evidence="6">
    <location>
        <begin position="297"/>
        <end position="317"/>
    </location>
</feature>
<feature type="transmembrane region" description="Helical" evidence="7">
    <location>
        <begin position="34"/>
        <end position="54"/>
    </location>
</feature>
<accession>A0A7C8IKP7</accession>
<evidence type="ECO:0000259" key="8">
    <source>
        <dbReference type="Pfam" id="PF20684"/>
    </source>
</evidence>
<evidence type="ECO:0000256" key="1">
    <source>
        <dbReference type="ARBA" id="ARBA00004141"/>
    </source>
</evidence>
<dbReference type="InterPro" id="IPR049326">
    <property type="entry name" value="Rhodopsin_dom_fungi"/>
</dbReference>
<evidence type="ECO:0000313" key="9">
    <source>
        <dbReference type="EMBL" id="KAF2963958.1"/>
    </source>
</evidence>
<evidence type="ECO:0000313" key="10">
    <source>
        <dbReference type="Proteomes" id="UP000481858"/>
    </source>
</evidence>
<sequence>MGVGERLIISGPENTAGPRITTDVVLLTTAGTKLVIEAVLLVIVVSLWTFLRIWSRRLMRVPLATEDWFHVVSLIFFYGLAVSMILVAVTGGAGHHVYMLQPWHTVRYSEIVFSIEFLYAFSVGFAKISITLMIMRIFIHRHVRIAGICIIVLSTGWMLHPLFTGLLLCTPIEANWNPAIPGAHCDNQYVGFGVVAGIDIINELALLILPIPSLWRVYLNTRYKFALLGVFGTGLVTLIITAIRIPILLETNFYDLTFDTRNQQIILAEPAAALIVSCSPILKPVFDKAISRIMRGAQRDPTTTSDRNGSERVRSRSHKIISSHRYTSVGDSQEFIELGVVAPPSGDHQTNIFAATHPTKDGPGELQNNTSS</sequence>
<keyword evidence="4 7" id="KW-0472">Membrane</keyword>
<feature type="region of interest" description="Disordered" evidence="6">
    <location>
        <begin position="347"/>
        <end position="372"/>
    </location>
</feature>
<dbReference type="AlphaFoldDB" id="A0A7C8IKP7"/>
<dbReference type="OrthoDB" id="5421689at2759"/>
<feature type="transmembrane region" description="Helical" evidence="7">
    <location>
        <begin position="75"/>
        <end position="97"/>
    </location>
</feature>
<dbReference type="InParanoid" id="A0A7C8IKP7"/>
<keyword evidence="3 7" id="KW-1133">Transmembrane helix</keyword>
<proteinExistence type="inferred from homology"/>
<comment type="similarity">
    <text evidence="5">Belongs to the SAT4 family.</text>
</comment>
<evidence type="ECO:0000256" key="4">
    <source>
        <dbReference type="ARBA" id="ARBA00023136"/>
    </source>
</evidence>
<evidence type="ECO:0000256" key="2">
    <source>
        <dbReference type="ARBA" id="ARBA00022692"/>
    </source>
</evidence>
<dbReference type="InterPro" id="IPR052337">
    <property type="entry name" value="SAT4-like"/>
</dbReference>
<dbReference type="Pfam" id="PF20684">
    <property type="entry name" value="Fung_rhodopsin"/>
    <property type="match status" value="1"/>
</dbReference>
<evidence type="ECO:0000256" key="5">
    <source>
        <dbReference type="ARBA" id="ARBA00038359"/>
    </source>
</evidence>
<comment type="caution">
    <text evidence="9">The sequence shown here is derived from an EMBL/GenBank/DDBJ whole genome shotgun (WGS) entry which is preliminary data.</text>
</comment>
<feature type="transmembrane region" description="Helical" evidence="7">
    <location>
        <begin position="223"/>
        <end position="245"/>
    </location>
</feature>
<feature type="domain" description="Rhodopsin" evidence="8">
    <location>
        <begin position="51"/>
        <end position="287"/>
    </location>
</feature>